<proteinExistence type="predicted"/>
<dbReference type="Gene3D" id="2.160.20.20">
    <property type="match status" value="1"/>
</dbReference>
<dbReference type="PANTHER" id="PTHR35037">
    <property type="entry name" value="C-TERMINAL REGION OF AIDA-LIKE PROTEIN"/>
    <property type="match status" value="1"/>
</dbReference>
<dbReference type="Pfam" id="PF12951">
    <property type="entry name" value="PATR"/>
    <property type="match status" value="4"/>
</dbReference>
<dbReference type="Proteomes" id="UP000477311">
    <property type="component" value="Unassembled WGS sequence"/>
</dbReference>
<dbReference type="EMBL" id="JAAKYA010000017">
    <property type="protein sequence ID" value="NGO38473.1"/>
    <property type="molecule type" value="Genomic_DNA"/>
</dbReference>
<evidence type="ECO:0000313" key="4">
    <source>
        <dbReference type="Proteomes" id="UP000477311"/>
    </source>
</evidence>
<dbReference type="SUPFAM" id="SSF51126">
    <property type="entry name" value="Pectin lyase-like"/>
    <property type="match status" value="3"/>
</dbReference>
<keyword evidence="1 2" id="KW-0732">Signal</keyword>
<dbReference type="RefSeq" id="WP_165105965.1">
    <property type="nucleotide sequence ID" value="NZ_JAAKYA010000017.1"/>
</dbReference>
<keyword evidence="4" id="KW-1185">Reference proteome</keyword>
<dbReference type="InterPro" id="IPR051551">
    <property type="entry name" value="Autotransporter_adhesion"/>
</dbReference>
<protein>
    <recommendedName>
        <fullName evidence="5">Autotransporter-associated beta strand repeat-containing protein</fullName>
    </recommendedName>
</protein>
<evidence type="ECO:0008006" key="5">
    <source>
        <dbReference type="Google" id="ProtNLM"/>
    </source>
</evidence>
<dbReference type="AlphaFoldDB" id="A0A6M1RLD9"/>
<dbReference type="InterPro" id="IPR012332">
    <property type="entry name" value="Autotransporter_pectin_lyase_C"/>
</dbReference>
<evidence type="ECO:0000256" key="2">
    <source>
        <dbReference type="SAM" id="SignalP"/>
    </source>
</evidence>
<dbReference type="PANTHER" id="PTHR35037:SF7">
    <property type="entry name" value="AUTOTRANSPORTER"/>
    <property type="match status" value="1"/>
</dbReference>
<gene>
    <name evidence="3" type="ORF">G4L39_03545</name>
</gene>
<organism evidence="3 4">
    <name type="scientific">Limisphaera ngatamarikiensis</name>
    <dbReference type="NCBI Taxonomy" id="1324935"/>
    <lineage>
        <taxon>Bacteria</taxon>
        <taxon>Pseudomonadati</taxon>
        <taxon>Verrucomicrobiota</taxon>
        <taxon>Verrucomicrobiia</taxon>
        <taxon>Limisphaerales</taxon>
        <taxon>Limisphaeraceae</taxon>
        <taxon>Limisphaera</taxon>
    </lineage>
</organism>
<accession>A0A6M1RLD9</accession>
<evidence type="ECO:0000256" key="1">
    <source>
        <dbReference type="ARBA" id="ARBA00022729"/>
    </source>
</evidence>
<sequence>MTRSGSRTICFHQISWSFMVASVAALVLGTGQPAGAQTATWTGAAGNNLWHEPANWILDITGLPDLPGPGTNVVIGPGAAVLYSRASGADLIGPLNLGGLLTIASPGLWIDGLATAGLALDAGGLLQIQAGGVVVVTNAGTLNFNTDSALSLENGALILTNHLPEVAVLNAGVNGNNNGVGITNRGGRFVAELPVRLRGRYSRFIQQDGILELRAGGGIFEGSNDQERPWLIAGGEAFLGDFGISRTTPGGGLVLSNGVVTVTSLRVGTYNSRAYATVYGGTLTNTGVFTIGDRTNGATSGDRRIRFRMYGGLVVSTYPDGIVIANQSNAGVAGDSVIGAGLELAGGQLFAEKLTLIRDTTLENAHATLALSNNGVLWLGSGGLQANVGVANTSYRVWFAGGTLGALADHDINADVSLVGENATFATADPAGQPHTVTVSGAIVGGGSLVKTGAGTLVLNGPATYTGRTYIRAGSLKPVHPDALANTPSIELAAGAELDLTASTGFIWSGPRSITGLGAVQGTLTVQQGGVLAPGLANQGGPLRIRGGLILGENAICQIDLPADPAAAEADRLEVEGDLTLSGPVTLFLSGGGGPGSVHPLIRYTGNLVGDTSLIQLSGLMGMLSNNVTTARGLYLVITQAVRAPTELAWIGHPQDNVWDTLGRTNWLNLTTQQPDQFVPGDVVWFDDRGVAAAAVQLPDWVQPAKVLVNATQDYRLTGPGGIAGATDLVKSNSGRLTLETTNTYTGITRIAGGVLETPLLAPGGMPSGIGAATADPANLRFSGGTLRYTGSSVTLDRGATLEEPGGGLDVALPDTVLTLSGLWTGPGSLTKTGPGTLTLPVANSLAGPVIVAGGTLRLTVPGAAGTNRIELAGGTLWLTLPSDNDLLNPIHVAAPSQLRSGTLNNRINGAVSGEHTLNVSIPAGTVLTFNGDLTNFTGTFHLGDSAGTFRFNSGGGNTTLGCPNATIDLGTGTAILQARNAGTMFVGALRGGPSTQVLGQGSGSGTLTWVIGSSSREPDSTFEGTIADATASRVAALTKVGSGTLRLTGNNTYSGPTIIESGTLQVDGSLGPTAVTVTGGTLAGSGLLNGSVDVQGGGTLAPGPGIATLTIANVLGLWPGSVTELEVDAATGASDQIVGLWAVTFGGTLRIVKTQGTFTAGQRFKLFDAPGTYYGAFDAIEPSTPGPGLAWDTSQLTVDGTLGVVPGEAQPQIQWIRQPGGLQLTWTGDYRLQVQTNSLQVGLGTNWVDYPGTPSGSVWVPLDPAAPAVFFRLVKP</sequence>
<dbReference type="NCBIfam" id="TIGR02601">
    <property type="entry name" value="autotrns_rpt"/>
    <property type="match status" value="4"/>
</dbReference>
<name>A0A6M1RLD9_9BACT</name>
<comment type="caution">
    <text evidence="3">The sequence shown here is derived from an EMBL/GenBank/DDBJ whole genome shotgun (WGS) entry which is preliminary data.</text>
</comment>
<evidence type="ECO:0000313" key="3">
    <source>
        <dbReference type="EMBL" id="NGO38473.1"/>
    </source>
</evidence>
<feature type="signal peptide" evidence="2">
    <location>
        <begin position="1"/>
        <end position="36"/>
    </location>
</feature>
<dbReference type="InterPro" id="IPR013425">
    <property type="entry name" value="Autotrns_rpt"/>
</dbReference>
<dbReference type="InterPro" id="IPR011050">
    <property type="entry name" value="Pectin_lyase_fold/virulence"/>
</dbReference>
<reference evidence="3 4" key="1">
    <citation type="submission" date="2020-02" db="EMBL/GenBank/DDBJ databases">
        <title>Draft genome sequence of Limisphaera ngatamarikiensis NGM72.4T, a thermophilic Verrucomicrobia grouped in subdivision 3.</title>
        <authorList>
            <person name="Carere C.R."/>
            <person name="Steen J."/>
            <person name="Hugenholtz P."/>
            <person name="Stott M.B."/>
        </authorList>
    </citation>
    <scope>NUCLEOTIDE SEQUENCE [LARGE SCALE GENOMIC DNA]</scope>
    <source>
        <strain evidence="3 4">NGM72.4</strain>
    </source>
</reference>
<feature type="chain" id="PRO_5026720580" description="Autotransporter-associated beta strand repeat-containing protein" evidence="2">
    <location>
        <begin position="37"/>
        <end position="1277"/>
    </location>
</feature>